<reference evidence="2 3" key="1">
    <citation type="journal article" date="2014" name="Antonie Van Leeuwenhoek">
        <title>Hyphomonas beringensis sp. nov. and Hyphomonas chukchiensis sp. nov., isolated from surface seawater of the Bering Sea and Chukchi Sea.</title>
        <authorList>
            <person name="Li C."/>
            <person name="Lai Q."/>
            <person name="Li G."/>
            <person name="Dong C."/>
            <person name="Wang J."/>
            <person name="Liao Y."/>
            <person name="Shao Z."/>
        </authorList>
    </citation>
    <scope>NUCLEOTIDE SEQUENCE [LARGE SCALE GENOMIC DNA]</scope>
    <source>
        <strain evidence="2 3">MHS-2</strain>
    </source>
</reference>
<feature type="domain" description="SnoaL-like" evidence="1">
    <location>
        <begin position="21"/>
        <end position="119"/>
    </location>
</feature>
<dbReference type="InterPro" id="IPR032710">
    <property type="entry name" value="NTF2-like_dom_sf"/>
</dbReference>
<dbReference type="PATRIC" id="fig|1280950.3.peg.1777"/>
<comment type="caution">
    <text evidence="2">The sequence shown here is derived from an EMBL/GenBank/DDBJ whole genome shotgun (WGS) entry which is preliminary data.</text>
</comment>
<keyword evidence="3" id="KW-1185">Reference proteome</keyword>
<dbReference type="STRING" id="1280950.HJO_08879"/>
<gene>
    <name evidence="2" type="ORF">HJO_08879</name>
</gene>
<dbReference type="EMBL" id="ARYK01000004">
    <property type="protein sequence ID" value="KCZ92136.1"/>
    <property type="molecule type" value="Genomic_DNA"/>
</dbReference>
<dbReference type="AlphaFoldDB" id="A0A059FNP1"/>
<name>A0A059FNP1_9PROT</name>
<dbReference type="Pfam" id="PF12680">
    <property type="entry name" value="SnoaL_2"/>
    <property type="match status" value="1"/>
</dbReference>
<evidence type="ECO:0000313" key="2">
    <source>
        <dbReference type="EMBL" id="KCZ92136.1"/>
    </source>
</evidence>
<dbReference type="eggNOG" id="COG3631">
    <property type="taxonomic scope" value="Bacteria"/>
</dbReference>
<protein>
    <recommendedName>
        <fullName evidence="1">SnoaL-like domain-containing protein</fullName>
    </recommendedName>
</protein>
<evidence type="ECO:0000313" key="3">
    <source>
        <dbReference type="Proteomes" id="UP000025171"/>
    </source>
</evidence>
<dbReference type="Proteomes" id="UP000025171">
    <property type="component" value="Unassembled WGS sequence"/>
</dbReference>
<dbReference type="InterPro" id="IPR037401">
    <property type="entry name" value="SnoaL-like"/>
</dbReference>
<evidence type="ECO:0000259" key="1">
    <source>
        <dbReference type="Pfam" id="PF12680"/>
    </source>
</evidence>
<sequence length="139" mass="15275">MTGSKMTNVDETPEMAAGRLLFDTVENGDLEQLHDIFAPGAVVWHNTDNALTDIPTTIRNLETIRASATEFRYEDIRRKATVDGFVQQHTLVVKMPGGRTIHDMGCCICTVVDGRITHMDAYHDSAATGAMAHKATDEV</sequence>
<proteinExistence type="predicted"/>
<accession>A0A059FNP1</accession>
<dbReference type="SUPFAM" id="SSF54427">
    <property type="entry name" value="NTF2-like"/>
    <property type="match status" value="1"/>
</dbReference>
<organism evidence="2 3">
    <name type="scientific">Hyphomonas johnsonii MHS-2</name>
    <dbReference type="NCBI Taxonomy" id="1280950"/>
    <lineage>
        <taxon>Bacteria</taxon>
        <taxon>Pseudomonadati</taxon>
        <taxon>Pseudomonadota</taxon>
        <taxon>Alphaproteobacteria</taxon>
        <taxon>Hyphomonadales</taxon>
        <taxon>Hyphomonadaceae</taxon>
        <taxon>Hyphomonas</taxon>
    </lineage>
</organism>
<dbReference type="Gene3D" id="3.10.450.50">
    <property type="match status" value="1"/>
</dbReference>